<feature type="coiled-coil region" evidence="8">
    <location>
        <begin position="472"/>
        <end position="525"/>
    </location>
</feature>
<feature type="compositionally biased region" description="Low complexity" evidence="9">
    <location>
        <begin position="547"/>
        <end position="562"/>
    </location>
</feature>
<dbReference type="NCBIfam" id="TIGR03345">
    <property type="entry name" value="VI_ClpV1"/>
    <property type="match status" value="1"/>
</dbReference>
<dbReference type="CDD" id="cd19499">
    <property type="entry name" value="RecA-like_ClpB_Hsp104-like"/>
    <property type="match status" value="1"/>
</dbReference>
<dbReference type="PANTHER" id="PTHR11638">
    <property type="entry name" value="ATP-DEPENDENT CLP PROTEASE"/>
    <property type="match status" value="1"/>
</dbReference>
<protein>
    <submittedName>
        <fullName evidence="11">Type VI secretion system ATPase TssH</fullName>
    </submittedName>
</protein>
<comment type="similarity">
    <text evidence="1">Belongs to the ClpA/ClpB family.</text>
</comment>
<dbReference type="Pfam" id="PF00004">
    <property type="entry name" value="AAA"/>
    <property type="match status" value="1"/>
</dbReference>
<dbReference type="GO" id="GO:0016887">
    <property type="term" value="F:ATP hydrolysis activity"/>
    <property type="evidence" value="ECO:0007669"/>
    <property type="project" value="InterPro"/>
</dbReference>
<feature type="compositionally biased region" description="Gly residues" evidence="9">
    <location>
        <begin position="179"/>
        <end position="193"/>
    </location>
</feature>
<evidence type="ECO:0000256" key="5">
    <source>
        <dbReference type="ARBA" id="ARBA00023186"/>
    </source>
</evidence>
<keyword evidence="3" id="KW-0547">Nucleotide-binding</keyword>
<dbReference type="PRINTS" id="PR00300">
    <property type="entry name" value="CLPPROTEASEA"/>
</dbReference>
<dbReference type="InterPro" id="IPR027417">
    <property type="entry name" value="P-loop_NTPase"/>
</dbReference>
<dbReference type="Gene3D" id="1.10.1780.10">
    <property type="entry name" value="Clp, N-terminal domain"/>
    <property type="match status" value="1"/>
</dbReference>
<dbReference type="RefSeq" id="WP_163460073.1">
    <property type="nucleotide sequence ID" value="NZ_JAAGOH010000067.1"/>
</dbReference>
<dbReference type="Pfam" id="PF02861">
    <property type="entry name" value="Clp_N"/>
    <property type="match status" value="1"/>
</dbReference>
<feature type="domain" description="Clp R" evidence="10">
    <location>
        <begin position="9"/>
        <end position="155"/>
    </location>
</feature>
<dbReference type="InterPro" id="IPR001270">
    <property type="entry name" value="ClpA/B"/>
</dbReference>
<sequence>MDIDIRTLLGRLNPACKAAMTQAAEACVARTHFQVDLEHLLVCLLQPPAPDLAAILPRFQVDPQAVLQQLQQALDSFKRGNGRMPALSPDLGPCFQEAWLISAMLLGEQQVRSGTLLLALLEVDRLRGRLIDSAPSLLNIPRAALREQLPDLLAHSAEDAGGQRAQPAAGAPAVQAGSQPGGHPLGALGGGAGPQVSAPGALPGVMPSLAPHQDACSSPALDQFTTDLTRLAREGRIDPVQGRDAEIRQIIDILLRRRQNNPILTGEAGVGKTAVVEGFAQRVVAGDVPPALRQVSVRALDLGLLQAGAGVKGEFEHRLKQVMAEVRAAAQPVILFIDEAHQLIGAGGSEGQGDAANLLKPALARGELRTIAATTWAEYKKYVERDPALARRFQVIQVAEPEPEVAMGMLRGMVATLQAHHGVEVLDEAVREAVRLSHRHISGRQLPDKAISVLDTACARVAVAQAANPAALDDLSRRLQAQQDRREALRRALALGEPGATPEALAALEAEGARLGQQRQALQAKLAAERAAVGEILALRRRLAARAAPAPAREDSPPAAAGDADDDHGLDTPATLQRLMKGLEVLREDEPLVPLWVDAAAVAEVISGWTGVPVGRMLADELHTVLHLKDRLAERVVGQDAALDTIARRIRTFRAGLDDAGKPVGVFLLVGPSGVGKTETACALAELLYGGERHLITVNLSEFQEPHSVASLKGAPPGYVGYGRGGVLTEAVRRRPHSVVLLDEMEKAHPDVLELFFQVFDKGHMEDGEGVAVDFRNTVILLTSNAAQHLITDACTHGRRPPPELLTELLRPALQQQFSPAFLGRLVLVPYYPLGDVQIRRITLLKLRRLAERLQAHHHASLGWDEAVVAQLSQHGLHTDAGARAVDDLLTHHILPELSRQVLERLAMEQPFRHVQLSLGAAGQFQIRLGLHAPVSAGPLPPPHPHLHPHTPPPAGPGRH</sequence>
<feature type="region of interest" description="Disordered" evidence="9">
    <location>
        <begin position="936"/>
        <end position="960"/>
    </location>
</feature>
<evidence type="ECO:0000256" key="9">
    <source>
        <dbReference type="SAM" id="MobiDB-lite"/>
    </source>
</evidence>
<evidence type="ECO:0000313" key="11">
    <source>
        <dbReference type="EMBL" id="NDY94058.1"/>
    </source>
</evidence>
<evidence type="ECO:0000256" key="4">
    <source>
        <dbReference type="ARBA" id="ARBA00022840"/>
    </source>
</evidence>
<evidence type="ECO:0000256" key="7">
    <source>
        <dbReference type="PROSITE-ProRule" id="PRU01251"/>
    </source>
</evidence>
<evidence type="ECO:0000256" key="3">
    <source>
        <dbReference type="ARBA" id="ARBA00022741"/>
    </source>
</evidence>
<dbReference type="InterPro" id="IPR017729">
    <property type="entry name" value="ATPase_T6SS_ClpV1"/>
</dbReference>
<evidence type="ECO:0000256" key="8">
    <source>
        <dbReference type="SAM" id="Coils"/>
    </source>
</evidence>
<keyword evidence="4" id="KW-0067">ATP-binding</keyword>
<dbReference type="InterPro" id="IPR003959">
    <property type="entry name" value="ATPase_AAA_core"/>
</dbReference>
<keyword evidence="2 7" id="KW-0677">Repeat</keyword>
<feature type="region of interest" description="Disordered" evidence="9">
    <location>
        <begin position="159"/>
        <end position="218"/>
    </location>
</feature>
<dbReference type="Pfam" id="PF07724">
    <property type="entry name" value="AAA_2"/>
    <property type="match status" value="1"/>
</dbReference>
<dbReference type="SMART" id="SM00382">
    <property type="entry name" value="AAA"/>
    <property type="match status" value="2"/>
</dbReference>
<dbReference type="EMBL" id="JAAGOH010000067">
    <property type="protein sequence ID" value="NDY94058.1"/>
    <property type="molecule type" value="Genomic_DNA"/>
</dbReference>
<evidence type="ECO:0000256" key="1">
    <source>
        <dbReference type="ARBA" id="ARBA00008675"/>
    </source>
</evidence>
<evidence type="ECO:0000256" key="2">
    <source>
        <dbReference type="ARBA" id="ARBA00022737"/>
    </source>
</evidence>
<gene>
    <name evidence="11" type="primary">tssH</name>
    <name evidence="11" type="ORF">G3A44_22965</name>
</gene>
<comment type="function">
    <text evidence="6">Part of a stress-induced multi-chaperone system, it is involved in the recovery of the cell from heat-induced damage, in cooperation with DnaK, DnaJ and GrpE. Acts before DnaK, in the processing of protein aggregates. Protein binding stimulates the ATPase activity; ATP hydrolysis unfolds the denatured protein aggregates, which probably helps expose new hydrophobic binding sites on the surface of ClpB-bound aggregates, contributing to the solubilization and refolding of denatured protein aggregates by DnaK.</text>
</comment>
<dbReference type="SUPFAM" id="SSF52540">
    <property type="entry name" value="P-loop containing nucleoside triphosphate hydrolases"/>
    <property type="match status" value="2"/>
</dbReference>
<dbReference type="InterPro" id="IPR019489">
    <property type="entry name" value="Clp_ATPase_C"/>
</dbReference>
<dbReference type="InterPro" id="IPR004176">
    <property type="entry name" value="Clp_R_N"/>
</dbReference>
<dbReference type="Pfam" id="PF10431">
    <property type="entry name" value="ClpB_D2-small"/>
    <property type="match status" value="1"/>
</dbReference>
<name>A0A7C9TML1_9BURK</name>
<dbReference type="GO" id="GO:0005737">
    <property type="term" value="C:cytoplasm"/>
    <property type="evidence" value="ECO:0007669"/>
    <property type="project" value="TreeGrafter"/>
</dbReference>
<feature type="compositionally biased region" description="Pro residues" evidence="9">
    <location>
        <begin position="939"/>
        <end position="960"/>
    </location>
</feature>
<dbReference type="InterPro" id="IPR018368">
    <property type="entry name" value="ClpA/B_CS1"/>
</dbReference>
<dbReference type="InterPro" id="IPR003593">
    <property type="entry name" value="AAA+_ATPase"/>
</dbReference>
<dbReference type="PANTHER" id="PTHR11638:SF184">
    <property type="entry name" value="ATPASE WITH CHAPERONE ACTIVITY"/>
    <property type="match status" value="1"/>
</dbReference>
<dbReference type="AlphaFoldDB" id="A0A7C9TML1"/>
<organism evidence="11 12">
    <name type="scientific">Ideonella livida</name>
    <dbReference type="NCBI Taxonomy" id="2707176"/>
    <lineage>
        <taxon>Bacteria</taxon>
        <taxon>Pseudomonadati</taxon>
        <taxon>Pseudomonadota</taxon>
        <taxon>Betaproteobacteria</taxon>
        <taxon>Burkholderiales</taxon>
        <taxon>Sphaerotilaceae</taxon>
        <taxon>Ideonella</taxon>
    </lineage>
</organism>
<keyword evidence="5" id="KW-0143">Chaperone</keyword>
<evidence type="ECO:0000256" key="6">
    <source>
        <dbReference type="ARBA" id="ARBA00025613"/>
    </source>
</evidence>
<comment type="caution">
    <text evidence="11">The sequence shown here is derived from an EMBL/GenBank/DDBJ whole genome shotgun (WGS) entry which is preliminary data.</text>
</comment>
<dbReference type="InterPro" id="IPR050130">
    <property type="entry name" value="ClpA_ClpB"/>
</dbReference>
<evidence type="ECO:0000313" key="12">
    <source>
        <dbReference type="Proteomes" id="UP000484255"/>
    </source>
</evidence>
<accession>A0A7C9TML1</accession>
<dbReference type="SUPFAM" id="SSF81923">
    <property type="entry name" value="Double Clp-N motif"/>
    <property type="match status" value="1"/>
</dbReference>
<dbReference type="Pfam" id="PF17871">
    <property type="entry name" value="AAA_lid_9"/>
    <property type="match status" value="1"/>
</dbReference>
<feature type="region of interest" description="Disordered" evidence="9">
    <location>
        <begin position="547"/>
        <end position="572"/>
    </location>
</feature>
<dbReference type="PROSITE" id="PS51903">
    <property type="entry name" value="CLP_R"/>
    <property type="match status" value="1"/>
</dbReference>
<dbReference type="GO" id="GO:0034605">
    <property type="term" value="P:cellular response to heat"/>
    <property type="evidence" value="ECO:0007669"/>
    <property type="project" value="TreeGrafter"/>
</dbReference>
<dbReference type="InterPro" id="IPR041546">
    <property type="entry name" value="ClpA/ClpB_AAA_lid"/>
</dbReference>
<keyword evidence="12" id="KW-1185">Reference proteome</keyword>
<evidence type="ECO:0000259" key="10">
    <source>
        <dbReference type="PROSITE" id="PS51903"/>
    </source>
</evidence>
<dbReference type="InterPro" id="IPR036628">
    <property type="entry name" value="Clp_N_dom_sf"/>
</dbReference>
<dbReference type="CDD" id="cd00009">
    <property type="entry name" value="AAA"/>
    <property type="match status" value="1"/>
</dbReference>
<dbReference type="SMART" id="SM01086">
    <property type="entry name" value="ClpB_D2-small"/>
    <property type="match status" value="1"/>
</dbReference>
<dbReference type="GO" id="GO:0005524">
    <property type="term" value="F:ATP binding"/>
    <property type="evidence" value="ECO:0007669"/>
    <property type="project" value="UniProtKB-KW"/>
</dbReference>
<dbReference type="PROSITE" id="PS00870">
    <property type="entry name" value="CLPAB_1"/>
    <property type="match status" value="1"/>
</dbReference>
<keyword evidence="8" id="KW-0175">Coiled coil</keyword>
<dbReference type="Proteomes" id="UP000484255">
    <property type="component" value="Unassembled WGS sequence"/>
</dbReference>
<dbReference type="Gene3D" id="1.10.8.60">
    <property type="match status" value="1"/>
</dbReference>
<dbReference type="Gene3D" id="3.40.50.300">
    <property type="entry name" value="P-loop containing nucleotide triphosphate hydrolases"/>
    <property type="match status" value="3"/>
</dbReference>
<proteinExistence type="inferred from homology"/>
<feature type="compositionally biased region" description="Low complexity" evidence="9">
    <location>
        <begin position="160"/>
        <end position="178"/>
    </location>
</feature>
<reference evidence="11 12" key="1">
    <citation type="submission" date="2020-02" db="EMBL/GenBank/DDBJ databases">
        <title>Ideonella bacterium strain TBM-1.</title>
        <authorList>
            <person name="Chen W.-M."/>
        </authorList>
    </citation>
    <scope>NUCLEOTIDE SEQUENCE [LARGE SCALE GENOMIC DNA]</scope>
    <source>
        <strain evidence="11 12">TBM-1</strain>
    </source>
</reference>